<feature type="region of interest" description="Disordered" evidence="1">
    <location>
        <begin position="192"/>
        <end position="223"/>
    </location>
</feature>
<evidence type="ECO:0000259" key="2">
    <source>
        <dbReference type="PROSITE" id="PS00028"/>
    </source>
</evidence>
<feature type="region of interest" description="Disordered" evidence="1">
    <location>
        <begin position="331"/>
        <end position="378"/>
    </location>
</feature>
<feature type="domain" description="C2H2-type" evidence="2">
    <location>
        <begin position="875"/>
        <end position="898"/>
    </location>
</feature>
<feature type="domain" description="C2H2-type" evidence="2">
    <location>
        <begin position="940"/>
        <end position="960"/>
    </location>
</feature>
<feature type="region of interest" description="Disordered" evidence="1">
    <location>
        <begin position="768"/>
        <end position="801"/>
    </location>
</feature>
<dbReference type="InterPro" id="IPR058925">
    <property type="entry name" value="zf-C2H2_AcuF"/>
</dbReference>
<name>A0A218ZD84_9HELO</name>
<dbReference type="PANTHER" id="PTHR35391">
    <property type="entry name" value="C2H2-TYPE DOMAIN-CONTAINING PROTEIN-RELATED"/>
    <property type="match status" value="1"/>
</dbReference>
<evidence type="ECO:0000313" key="3">
    <source>
        <dbReference type="EMBL" id="OWP05724.1"/>
    </source>
</evidence>
<feature type="region of interest" description="Disordered" evidence="1">
    <location>
        <begin position="1106"/>
        <end position="1127"/>
    </location>
</feature>
<dbReference type="SMART" id="SM00355">
    <property type="entry name" value="ZnF_C2H2"/>
    <property type="match status" value="4"/>
</dbReference>
<feature type="compositionally biased region" description="Polar residues" evidence="1">
    <location>
        <begin position="197"/>
        <end position="206"/>
    </location>
</feature>
<evidence type="ECO:0000256" key="1">
    <source>
        <dbReference type="SAM" id="MobiDB-lite"/>
    </source>
</evidence>
<dbReference type="InterPro" id="IPR013087">
    <property type="entry name" value="Znf_C2H2_type"/>
</dbReference>
<accession>A0A218ZD84</accession>
<dbReference type="Proteomes" id="UP000242519">
    <property type="component" value="Unassembled WGS sequence"/>
</dbReference>
<dbReference type="InParanoid" id="A0A218ZD84"/>
<evidence type="ECO:0000313" key="4">
    <source>
        <dbReference type="Proteomes" id="UP000242519"/>
    </source>
</evidence>
<dbReference type="PANTHER" id="PTHR35391:SF3">
    <property type="entry name" value="FINGER DOMAIN PROTEIN, PUTATIVE (AFU_ORTHOLOGUE AFUA_8G04300)-RELATED"/>
    <property type="match status" value="1"/>
</dbReference>
<dbReference type="EMBL" id="MZNU01000060">
    <property type="protein sequence ID" value="OWP05724.1"/>
    <property type="molecule type" value="Genomic_DNA"/>
</dbReference>
<feature type="region of interest" description="Disordered" evidence="1">
    <location>
        <begin position="92"/>
        <end position="162"/>
    </location>
</feature>
<feature type="compositionally biased region" description="Polar residues" evidence="1">
    <location>
        <begin position="1111"/>
        <end position="1127"/>
    </location>
</feature>
<dbReference type="STRING" id="503106.A0A218ZD84"/>
<dbReference type="OrthoDB" id="5315052at2759"/>
<reference evidence="3 4" key="1">
    <citation type="submission" date="2017-04" db="EMBL/GenBank/DDBJ databases">
        <title>Draft genome sequence of Marssonina coronaria NL1: causal agent of apple blotch.</title>
        <authorList>
            <person name="Cheng Q."/>
        </authorList>
    </citation>
    <scope>NUCLEOTIDE SEQUENCE [LARGE SCALE GENOMIC DNA]</scope>
    <source>
        <strain evidence="3 4">NL1</strain>
    </source>
</reference>
<gene>
    <name evidence="3" type="ORF">B2J93_842</name>
</gene>
<comment type="caution">
    <text evidence="3">The sequence shown here is derived from an EMBL/GenBank/DDBJ whole genome shotgun (WGS) entry which is preliminary data.</text>
</comment>
<feature type="region of interest" description="Disordered" evidence="1">
    <location>
        <begin position="515"/>
        <end position="558"/>
    </location>
</feature>
<dbReference type="Pfam" id="PF26082">
    <property type="entry name" value="zf-C2H2_AcuF"/>
    <property type="match status" value="1"/>
</dbReference>
<dbReference type="PROSITE" id="PS00028">
    <property type="entry name" value="ZINC_FINGER_C2H2_1"/>
    <property type="match status" value="2"/>
</dbReference>
<proteinExistence type="predicted"/>
<keyword evidence="4" id="KW-1185">Reference proteome</keyword>
<protein>
    <recommendedName>
        <fullName evidence="2">C2H2-type domain-containing protein</fullName>
    </recommendedName>
</protein>
<feature type="compositionally biased region" description="Polar residues" evidence="1">
    <location>
        <begin position="124"/>
        <end position="161"/>
    </location>
</feature>
<dbReference type="AlphaFoldDB" id="A0A218ZD84"/>
<sequence>MSSTSQSTPAWVDSHSSRDFDGLELNHHHHHHHHLTSTTTFDSTLLSPFTHSYATSNSATPSHTVGESLSEYSSYQSDLDAIDPFFGVSFDDGVQRADSPPTTARPGNIAYPSADLGPRPPTLPTQTESNQASAPFSGSTYPLSPTHSSILNTPSPPSRATNEIEKKPTIAHHDPTSGLCNSRFLARQTPVPVELTPDNSGSSRTSAEGLEPSSMPRPEQSPRLMLPRWAGDPIYDGAPSFVRPGQQSSLANRLECGGDFAIPARYHDSASAIQRDHDGSWRANEATGQAGLDPESRKCVAAVDVPALKDQEESRRVQHKNREVDEWRCLAGGSSDADNDQSAHSYFPIDHDNWHSPGSPGNRPSREQEDSTLQPLDDGASLHENRLVQGQTYFDLNSTHINDADKAELANHTRHWKDAPSVPYVMTSSYQPPTSNEAMERFNRHADSFSIVSRVATWGTRRRSEPSLADLDGVSDGSLLKKLSISSKSRGERPRQNSIFDQGFDRLANFARKRSDSKLKRVRSTQKVAEDIQPPHHPRHDSQDTLAPPVRTSSFGKRQTPSINTAFAAMAGPLAAVGTAHTPNTSIGAPATSPKSPVHVSFAKSVIKRARSRSELSSQDKVGQTGLVSLWRGQGGPPVLATRPALAEAKLAEHEIVDHDAEDEEDAEAADDYDPRIELEQDADPIVPNYEGFKAHVRRLNPEMDPRHHWLVSRIANQQEIRYKNLLDLRVQHLQAISSRDCSAGSHCSAWGGSVTLADIKGNAGDQDGTAGLRLKTDFSDEEPNPGGGTPTDVTFPPGVPMPPSRNLPAEFECPICFKAKRFQKPSDWTKHVHEDVQPFTCTHEECKEPKSFKRKADWVRHENERHRHLEWWVCQVGDCKHLCYRKDNFLQHLVREHKLPEPNQKTKAAIKKAGTTEPAWIMLERCHSETQNRPQDEPCKFCGKTFPTWKKLTVHLAKHMEHLSLPILGLVDAKAVDANTMISPIERNLTPVTAVSHAKMGSHSPFSMDRISPQSPMTSHFASTGFEQPLYFQAIGSSAEYGRQAPAPQELHYSNSMCSKAFGSQETEQQARGFSSMDLSNIGHVEVTRAFGSLDSGFPSKVEAPGGFGSMNSGSSHPNPNRSCNTQQMTMFSIPQTFCTAPPVSSYQTPDMLGVSDAEFGFDTMLANGGQQVPLTLAHGSASPYRPSPENVPCNLPSYYGHGG</sequence>
<organism evidence="3 4">
    <name type="scientific">Diplocarpon coronariae</name>
    <dbReference type="NCBI Taxonomy" id="2795749"/>
    <lineage>
        <taxon>Eukaryota</taxon>
        <taxon>Fungi</taxon>
        <taxon>Dikarya</taxon>
        <taxon>Ascomycota</taxon>
        <taxon>Pezizomycotina</taxon>
        <taxon>Leotiomycetes</taxon>
        <taxon>Helotiales</taxon>
        <taxon>Drepanopezizaceae</taxon>
        <taxon>Diplocarpon</taxon>
    </lineage>
</organism>